<comment type="similarity">
    <text evidence="1">Belongs to the bacterial reverse transcriptase family.</text>
</comment>
<dbReference type="InterPro" id="IPR051083">
    <property type="entry name" value="GrpII_Intron_Splice-Mob/Def"/>
</dbReference>
<sequence length="265" mass="30495">MLRESLKQKTCKSQSTNVGYRSGTTCSSDEQAVMAWERRGCIVQCNLLVNHRWEEPMTNTKPFDISKRLVWEAWKRIKSNGGAYGVDNISIEAFERRLSNNLYKIWNRMSSGSYFPPSVRRVEIPKDNGGTRPLGVPTVGDRVAQMVAKMVLEPKLDPLFHPDSYGYRPGKSAIDAVREARRRCWKYNWVIDLDIKGFFDNIDHELMMKAVEKHTNSEWIRLYINRWLKVPALLEDGTEETRDKGTPQGGVITPRTQKVILSSNE</sequence>
<accession>A0A7X5TNA5</accession>
<dbReference type="PROSITE" id="PS50878">
    <property type="entry name" value="RT_POL"/>
    <property type="match status" value="1"/>
</dbReference>
<dbReference type="AlphaFoldDB" id="A0A7X5TNA5"/>
<dbReference type="InterPro" id="IPR000477">
    <property type="entry name" value="RT_dom"/>
</dbReference>
<organism evidence="3 4">
    <name type="scientific">Photorhabdus stackebrandtii</name>
    <dbReference type="NCBI Taxonomy" id="1123042"/>
    <lineage>
        <taxon>Bacteria</taxon>
        <taxon>Pseudomonadati</taxon>
        <taxon>Pseudomonadota</taxon>
        <taxon>Gammaproteobacteria</taxon>
        <taxon>Enterobacterales</taxon>
        <taxon>Morganellaceae</taxon>
        <taxon>Photorhabdus</taxon>
    </lineage>
</organism>
<dbReference type="PANTHER" id="PTHR34047">
    <property type="entry name" value="NUCLEAR INTRON MATURASE 1, MITOCHONDRIAL-RELATED"/>
    <property type="match status" value="1"/>
</dbReference>
<dbReference type="Pfam" id="PF00078">
    <property type="entry name" value="RVT_1"/>
    <property type="match status" value="1"/>
</dbReference>
<evidence type="ECO:0000256" key="1">
    <source>
        <dbReference type="ARBA" id="ARBA00034120"/>
    </source>
</evidence>
<gene>
    <name evidence="3" type="ORF">C5470_21120</name>
</gene>
<evidence type="ECO:0000313" key="3">
    <source>
        <dbReference type="EMBL" id="NHB98688.1"/>
    </source>
</evidence>
<dbReference type="SUPFAM" id="SSF56672">
    <property type="entry name" value="DNA/RNA polymerases"/>
    <property type="match status" value="1"/>
</dbReference>
<dbReference type="InterPro" id="IPR043502">
    <property type="entry name" value="DNA/RNA_pol_sf"/>
</dbReference>
<dbReference type="Proteomes" id="UP000547931">
    <property type="component" value="Unassembled WGS sequence"/>
</dbReference>
<feature type="domain" description="Reverse transcriptase" evidence="2">
    <location>
        <begin position="105"/>
        <end position="265"/>
    </location>
</feature>
<evidence type="ECO:0000313" key="4">
    <source>
        <dbReference type="Proteomes" id="UP000547931"/>
    </source>
</evidence>
<dbReference type="CDD" id="cd01651">
    <property type="entry name" value="RT_G2_intron"/>
    <property type="match status" value="1"/>
</dbReference>
<reference evidence="3 4" key="1">
    <citation type="submission" date="2018-02" db="EMBL/GenBank/DDBJ databases">
        <authorList>
            <person name="Machado R.A."/>
        </authorList>
    </citation>
    <scope>NUCLEOTIDE SEQUENCE [LARGE SCALE GENOMIC DNA]</scope>
    <source>
        <strain evidence="3 4">DSM 23271</strain>
    </source>
</reference>
<dbReference type="EMBL" id="PUJV01000055">
    <property type="protein sequence ID" value="NHB98688.1"/>
    <property type="molecule type" value="Genomic_DNA"/>
</dbReference>
<keyword evidence="4" id="KW-1185">Reference proteome</keyword>
<name>A0A7X5TNA5_9GAMM</name>
<comment type="caution">
    <text evidence="3">The sequence shown here is derived from an EMBL/GenBank/DDBJ whole genome shotgun (WGS) entry which is preliminary data.</text>
</comment>
<protein>
    <recommendedName>
        <fullName evidence="2">Reverse transcriptase domain-containing protein</fullName>
    </recommendedName>
</protein>
<proteinExistence type="inferred from homology"/>
<dbReference type="PANTHER" id="PTHR34047:SF3">
    <property type="entry name" value="BLR2052 PROTEIN"/>
    <property type="match status" value="1"/>
</dbReference>
<evidence type="ECO:0000259" key="2">
    <source>
        <dbReference type="PROSITE" id="PS50878"/>
    </source>
</evidence>